<organism evidence="2 3">
    <name type="scientific">Anaerohalosphaera lusitana</name>
    <dbReference type="NCBI Taxonomy" id="1936003"/>
    <lineage>
        <taxon>Bacteria</taxon>
        <taxon>Pseudomonadati</taxon>
        <taxon>Planctomycetota</taxon>
        <taxon>Phycisphaerae</taxon>
        <taxon>Sedimentisphaerales</taxon>
        <taxon>Anaerohalosphaeraceae</taxon>
        <taxon>Anaerohalosphaera</taxon>
    </lineage>
</organism>
<keyword evidence="1" id="KW-0732">Signal</keyword>
<keyword evidence="3" id="KW-1185">Reference proteome</keyword>
<gene>
    <name evidence="2" type="ORF">STSP2_00762</name>
</gene>
<evidence type="ECO:0000313" key="3">
    <source>
        <dbReference type="Proteomes" id="UP000189674"/>
    </source>
</evidence>
<accession>A0A1U9NIQ8</accession>
<feature type="signal peptide" evidence="1">
    <location>
        <begin position="1"/>
        <end position="25"/>
    </location>
</feature>
<dbReference type="Proteomes" id="UP000189674">
    <property type="component" value="Chromosome"/>
</dbReference>
<protein>
    <submittedName>
        <fullName evidence="2">Uncharacterized protein</fullName>
    </submittedName>
</protein>
<dbReference type="AlphaFoldDB" id="A0A1U9NIQ8"/>
<dbReference type="RefSeq" id="WP_146659951.1">
    <property type="nucleotide sequence ID" value="NZ_CP019791.1"/>
</dbReference>
<reference evidence="3" key="1">
    <citation type="submission" date="2017-02" db="EMBL/GenBank/DDBJ databases">
        <title>Comparative genomics and description of representatives of a novel lineage of planctomycetes thriving in anoxic sediments.</title>
        <authorList>
            <person name="Spring S."/>
            <person name="Bunk B."/>
            <person name="Sproer C."/>
        </authorList>
    </citation>
    <scope>NUCLEOTIDE SEQUENCE [LARGE SCALE GENOMIC DNA]</scope>
    <source>
        <strain evidence="3">ST-NAGAB-D1</strain>
    </source>
</reference>
<dbReference type="OrthoDB" id="276021at2"/>
<evidence type="ECO:0000313" key="2">
    <source>
        <dbReference type="EMBL" id="AQT67614.1"/>
    </source>
</evidence>
<dbReference type="EMBL" id="CP019791">
    <property type="protein sequence ID" value="AQT67614.1"/>
    <property type="molecule type" value="Genomic_DNA"/>
</dbReference>
<dbReference type="KEGG" id="alus:STSP2_00762"/>
<evidence type="ECO:0000256" key="1">
    <source>
        <dbReference type="SAM" id="SignalP"/>
    </source>
</evidence>
<feature type="chain" id="PRO_5012527455" evidence="1">
    <location>
        <begin position="26"/>
        <end position="329"/>
    </location>
</feature>
<sequence precursor="true">MRLFCTLLISLPIIAICGCGPQAQTAEGDDELLIVEFDPDRPVSYRMVSERVVDVNLGQKTGGGSQTATEKLELIMSYKPQGEINPYGLTTIEATCRSASVQRKTLSGRTENTDAVTFLQGKTFTFKVGPTGKIEDYTDLERVVKELGAKAFAGSADQGNIKNADMISDFVTLQWYLWDSVGKLASANPPVEVGREWQTTQLIPFASPIRGIRRTTYELTDIKTTDEGKKAVFAMSFEPTTGKLENIPVPYDRQYRMRGLFGFLRNYELKSLEGSGKQVFNIDRGVVESETQNYTVKLSASFMLPLQDTEPALTVDQNISIDLIEQPEL</sequence>
<name>A0A1U9NIQ8_9BACT</name>
<dbReference type="PROSITE" id="PS51257">
    <property type="entry name" value="PROKAR_LIPOPROTEIN"/>
    <property type="match status" value="1"/>
</dbReference>
<proteinExistence type="predicted"/>
<dbReference type="STRING" id="1936003.STSP2_00762"/>